<protein>
    <submittedName>
        <fullName evidence="1">Uncharacterized protein</fullName>
    </submittedName>
</protein>
<sequence>MGQKVAKFRGWIAEEAGDPARITLGSQTSTDSLTRSPPVFHNLTARTNWLVKGCLRPKERTEEEYLWKLIRKYAEHVFLCSQPARNADPDDGWFQIVQTPLQLKPQTEPRLQGLRLGEARSVTVEEKQACTAPTAVERIVVQPSKG</sequence>
<proteinExistence type="predicted"/>
<gene>
    <name evidence="1" type="ORF">K0M31_002481</name>
</gene>
<name>A0AA40KYP2_9HYME</name>
<accession>A0AA40KYP2</accession>
<dbReference type="AlphaFoldDB" id="A0AA40KYP2"/>
<dbReference type="Proteomes" id="UP001177670">
    <property type="component" value="Unassembled WGS sequence"/>
</dbReference>
<evidence type="ECO:0000313" key="2">
    <source>
        <dbReference type="Proteomes" id="UP001177670"/>
    </source>
</evidence>
<evidence type="ECO:0000313" key="1">
    <source>
        <dbReference type="EMBL" id="KAK1137990.1"/>
    </source>
</evidence>
<comment type="caution">
    <text evidence="1">The sequence shown here is derived from an EMBL/GenBank/DDBJ whole genome shotgun (WGS) entry which is preliminary data.</text>
</comment>
<organism evidence="1 2">
    <name type="scientific">Melipona bicolor</name>
    <dbReference type="NCBI Taxonomy" id="60889"/>
    <lineage>
        <taxon>Eukaryota</taxon>
        <taxon>Metazoa</taxon>
        <taxon>Ecdysozoa</taxon>
        <taxon>Arthropoda</taxon>
        <taxon>Hexapoda</taxon>
        <taxon>Insecta</taxon>
        <taxon>Pterygota</taxon>
        <taxon>Neoptera</taxon>
        <taxon>Endopterygota</taxon>
        <taxon>Hymenoptera</taxon>
        <taxon>Apocrita</taxon>
        <taxon>Aculeata</taxon>
        <taxon>Apoidea</taxon>
        <taxon>Anthophila</taxon>
        <taxon>Apidae</taxon>
        <taxon>Melipona</taxon>
    </lineage>
</organism>
<dbReference type="EMBL" id="JAHYIQ010000001">
    <property type="protein sequence ID" value="KAK1137990.1"/>
    <property type="molecule type" value="Genomic_DNA"/>
</dbReference>
<reference evidence="1" key="1">
    <citation type="submission" date="2021-10" db="EMBL/GenBank/DDBJ databases">
        <title>Melipona bicolor Genome sequencing and assembly.</title>
        <authorList>
            <person name="Araujo N.S."/>
            <person name="Arias M.C."/>
        </authorList>
    </citation>
    <scope>NUCLEOTIDE SEQUENCE</scope>
    <source>
        <strain evidence="1">USP_2M_L1-L4_2017</strain>
        <tissue evidence="1">Whole body</tissue>
    </source>
</reference>
<keyword evidence="2" id="KW-1185">Reference proteome</keyword>